<evidence type="ECO:0000259" key="5">
    <source>
        <dbReference type="Pfam" id="PF00891"/>
    </source>
</evidence>
<dbReference type="Proteomes" id="UP000060787">
    <property type="component" value="Chromosome"/>
</dbReference>
<dbReference type="PATRIC" id="fig|84531.8.peg.3353"/>
<evidence type="ECO:0000256" key="3">
    <source>
        <dbReference type="ARBA" id="ARBA00022691"/>
    </source>
</evidence>
<evidence type="ECO:0000256" key="1">
    <source>
        <dbReference type="ARBA" id="ARBA00022603"/>
    </source>
</evidence>
<dbReference type="InterPro" id="IPR036388">
    <property type="entry name" value="WH-like_DNA-bd_sf"/>
</dbReference>
<dbReference type="eggNOG" id="COG2226">
    <property type="taxonomic scope" value="Bacteria"/>
</dbReference>
<keyword evidence="2 7" id="KW-0808">Transferase</keyword>
<evidence type="ECO:0000313" key="8">
    <source>
        <dbReference type="Proteomes" id="UP000060787"/>
    </source>
</evidence>
<protein>
    <submittedName>
        <fullName evidence="7">O-methyltransferase family protein</fullName>
    </submittedName>
</protein>
<dbReference type="Pfam" id="PF08100">
    <property type="entry name" value="Dimerisation"/>
    <property type="match status" value="1"/>
</dbReference>
<keyword evidence="3" id="KW-0949">S-adenosyl-L-methionine</keyword>
<dbReference type="STRING" id="84531.LA76x_3338"/>
<gene>
    <name evidence="7" type="ORF">LA76x_3338</name>
</gene>
<dbReference type="CDD" id="cd02440">
    <property type="entry name" value="AdoMet_MTases"/>
    <property type="match status" value="1"/>
</dbReference>
<name>A0A0S2FD35_LYSAN</name>
<dbReference type="GO" id="GO:0032259">
    <property type="term" value="P:methylation"/>
    <property type="evidence" value="ECO:0007669"/>
    <property type="project" value="UniProtKB-KW"/>
</dbReference>
<organism evidence="7 8">
    <name type="scientific">Lysobacter antibioticus</name>
    <dbReference type="NCBI Taxonomy" id="84531"/>
    <lineage>
        <taxon>Bacteria</taxon>
        <taxon>Pseudomonadati</taxon>
        <taxon>Pseudomonadota</taxon>
        <taxon>Gammaproteobacteria</taxon>
        <taxon>Lysobacterales</taxon>
        <taxon>Lysobacteraceae</taxon>
        <taxon>Lysobacter</taxon>
    </lineage>
</organism>
<accession>A0A0S2FD35</accession>
<dbReference type="SUPFAM" id="SSF53335">
    <property type="entry name" value="S-adenosyl-L-methionine-dependent methyltransferases"/>
    <property type="match status" value="1"/>
</dbReference>
<dbReference type="GO" id="GO:0008171">
    <property type="term" value="F:O-methyltransferase activity"/>
    <property type="evidence" value="ECO:0007669"/>
    <property type="project" value="InterPro"/>
</dbReference>
<dbReference type="Gene3D" id="3.40.50.150">
    <property type="entry name" value="Vaccinia Virus protein VP39"/>
    <property type="match status" value="1"/>
</dbReference>
<dbReference type="InterPro" id="IPR016461">
    <property type="entry name" value="COMT-like"/>
</dbReference>
<dbReference type="InterPro" id="IPR029063">
    <property type="entry name" value="SAM-dependent_MTases_sf"/>
</dbReference>
<dbReference type="InterPro" id="IPR001077">
    <property type="entry name" value="COMT_C"/>
</dbReference>
<keyword evidence="1 7" id="KW-0489">Methyltransferase</keyword>
<dbReference type="InterPro" id="IPR012967">
    <property type="entry name" value="COMT_dimerisation"/>
</dbReference>
<dbReference type="PDBsum" id="6C5B"/>
<dbReference type="SUPFAM" id="SSF46785">
    <property type="entry name" value="Winged helix' DNA-binding domain"/>
    <property type="match status" value="1"/>
</dbReference>
<evidence type="ECO:0000256" key="4">
    <source>
        <dbReference type="PIRSR" id="PIRSR005739-1"/>
    </source>
</evidence>
<dbReference type="EMBL" id="CP011129">
    <property type="protein sequence ID" value="ALN81464.1"/>
    <property type="molecule type" value="Genomic_DNA"/>
</dbReference>
<dbReference type="GO" id="GO:0046983">
    <property type="term" value="F:protein dimerization activity"/>
    <property type="evidence" value="ECO:0007669"/>
    <property type="project" value="InterPro"/>
</dbReference>
<dbReference type="SMR" id="A0A0S2FD35"/>
<dbReference type="PANTHER" id="PTHR43712:SF2">
    <property type="entry name" value="O-METHYLTRANSFERASE CICE"/>
    <property type="match status" value="1"/>
</dbReference>
<evidence type="ECO:0000259" key="6">
    <source>
        <dbReference type="Pfam" id="PF08100"/>
    </source>
</evidence>
<evidence type="ECO:0000313" key="7">
    <source>
        <dbReference type="EMBL" id="ALN81464.1"/>
    </source>
</evidence>
<dbReference type="RefSeq" id="WP_057918508.1">
    <property type="nucleotide sequence ID" value="NZ_CP011129.1"/>
</dbReference>
<feature type="domain" description="O-methyltransferase dimerisation" evidence="6">
    <location>
        <begin position="18"/>
        <end position="92"/>
    </location>
</feature>
<dbReference type="Pfam" id="PF00891">
    <property type="entry name" value="Methyltransf_2"/>
    <property type="match status" value="1"/>
</dbReference>
<dbReference type="PIRSF" id="PIRSF005739">
    <property type="entry name" value="O-mtase"/>
    <property type="match status" value="1"/>
</dbReference>
<dbReference type="KEGG" id="lab:LA76x_3338"/>
<dbReference type="PROSITE" id="PS51683">
    <property type="entry name" value="SAM_OMT_II"/>
    <property type="match status" value="1"/>
</dbReference>
<proteinExistence type="predicted"/>
<reference evidence="7 8" key="1">
    <citation type="journal article" date="2015" name="BMC Genomics">
        <title>Comparative genomics and metabolic profiling of the genus Lysobacter.</title>
        <authorList>
            <person name="de Bruijn I."/>
            <person name="Cheng X."/>
            <person name="de Jager V."/>
            <person name="Exposito R.G."/>
            <person name="Watrous J."/>
            <person name="Patel N."/>
            <person name="Postma J."/>
            <person name="Dorrestein P.C."/>
            <person name="Kobayashi D."/>
            <person name="Raaijmakers J.M."/>
        </authorList>
    </citation>
    <scope>NUCLEOTIDE SEQUENCE [LARGE SCALE GENOMIC DNA]</scope>
    <source>
        <strain evidence="7 8">76</strain>
    </source>
</reference>
<dbReference type="PANTHER" id="PTHR43712">
    <property type="entry name" value="PUTATIVE (AFU_ORTHOLOGUE AFUA_4G14580)-RELATED"/>
    <property type="match status" value="1"/>
</dbReference>
<keyword evidence="8" id="KW-1185">Reference proteome</keyword>
<feature type="active site" description="Proton acceptor" evidence="4">
    <location>
        <position position="251"/>
    </location>
</feature>
<feature type="domain" description="O-methyltransferase C-terminal" evidence="5">
    <location>
        <begin position="115"/>
        <end position="321"/>
    </location>
</feature>
<evidence type="ECO:0000256" key="2">
    <source>
        <dbReference type="ARBA" id="ARBA00022679"/>
    </source>
</evidence>
<dbReference type="Gene3D" id="1.10.10.10">
    <property type="entry name" value="Winged helix-like DNA-binding domain superfamily/Winged helix DNA-binding domain"/>
    <property type="match status" value="1"/>
</dbReference>
<dbReference type="AlphaFoldDB" id="A0A0S2FD35"/>
<sequence>MTENIRAGAVPLSSILLQMITGYWVTQSLYVAAKLGIADLVADAPKPIEELAAKTGAKAPLLKRVLRTIASIGVFTETEPGIFGITPLAALLRSGTPDSMRPQAIMHGEEQYRAWADVLHNVQTGETAFEKEFGTSYFGYLAKHPEADRVFNEAQAGYTKQVAHAVVDAYDFSPFKTVIDIGAGYGPLLSAILRSQPEARGILFDQPHVAEAAGKRLAEAGVGDRCGTVGGDFFVEVPADGDVYILSLLLHDWDDQRSIEILRNCRRAMPAHGKLLIVELVLPEGEEPFFGKWLDLHMLVLLGAQERTADEFKTLFAASGFALERVLPTASGLSIVEARPI</sequence>
<dbReference type="InterPro" id="IPR036390">
    <property type="entry name" value="WH_DNA-bd_sf"/>
</dbReference>